<evidence type="ECO:0000256" key="11">
    <source>
        <dbReference type="ARBA" id="ARBA00023273"/>
    </source>
</evidence>
<dbReference type="EMBL" id="JAIPUX010003289">
    <property type="protein sequence ID" value="KAH0622536.1"/>
    <property type="molecule type" value="Genomic_DNA"/>
</dbReference>
<reference evidence="17 18" key="1">
    <citation type="journal article" date="2022" name="Gigascience">
        <title>A chromosome-level genome assembly and annotation of the desert horned lizard, Phrynosoma platyrhinos, provides insight into chromosomal rearrangements among reptiles.</title>
        <authorList>
            <person name="Koochekian N."/>
            <person name="Ascanio A."/>
            <person name="Farleigh K."/>
            <person name="Card D.C."/>
            <person name="Schield D.R."/>
            <person name="Castoe T.A."/>
            <person name="Jezkova T."/>
        </authorList>
    </citation>
    <scope>NUCLEOTIDE SEQUENCE [LARGE SCALE GENOMIC DNA]</scope>
    <source>
        <strain evidence="17">NK-2021</strain>
    </source>
</reference>
<name>A0ABQ7SYZ8_PHRPL</name>
<feature type="domain" description="CATSPERE beta-propeller" evidence="14">
    <location>
        <begin position="209"/>
        <end position="284"/>
    </location>
</feature>
<keyword evidence="10" id="KW-0325">Glycoprotein</keyword>
<evidence type="ECO:0000256" key="13">
    <source>
        <dbReference type="SAM" id="MobiDB-lite"/>
    </source>
</evidence>
<dbReference type="Proteomes" id="UP000826234">
    <property type="component" value="Unassembled WGS sequence"/>
</dbReference>
<dbReference type="Pfam" id="PF22850">
    <property type="entry name" value="CATSPERD-E_C"/>
    <property type="match status" value="1"/>
</dbReference>
<evidence type="ECO:0000256" key="5">
    <source>
        <dbReference type="ARBA" id="ARBA00022846"/>
    </source>
</evidence>
<evidence type="ECO:0000256" key="8">
    <source>
        <dbReference type="ARBA" id="ARBA00023136"/>
    </source>
</evidence>
<keyword evidence="8" id="KW-0472">Membrane</keyword>
<evidence type="ECO:0000259" key="16">
    <source>
        <dbReference type="Pfam" id="PF22850"/>
    </source>
</evidence>
<evidence type="ECO:0000313" key="17">
    <source>
        <dbReference type="EMBL" id="KAH0622536.1"/>
    </source>
</evidence>
<sequence>IWTHEVPTLSNDNIALFYGKAVTFQDCFILDTPFVIAQPILHLGVPARTTITSPPGSLASVTWAACFPFTGVLVTDFGVFYTSDAFLTSKEIKIPSNIIDMAIINDVKDVAIAFPDVFILIKDVLYKAGENEMIRLGSNYSVPDSDIIGIQAKTWCSAEYPLLDRQLSEVLIWTEEEIVRGFLNNEFYPLADTGVIKETLNLRRDLDIIIVNYSGNTLIKLNNNALYFFKFEMKDVVKLAAWETRTTHFVFYWKPSGDIYLLKIDARTIDRQIYPLKLEVFSAAWKLGEVCPYISFEHNMNQNIYYLDMGDKVAFWAQIVFLENLGLSVNTEVFNSHLLKQETYLHYEIARGICTKNQTVTFYHAADYSTAFDYESVVKPSECGNITFTVPGSSLRNGEKDLEITYNVEEYGCPIEIDYRATFRPTVLLYMNDKSVATVEANYVLWEVNDRIDFDYNSTMEQVRCLTTAQSWDQMIGNTSETSSLNPSEIDLLWGPHFLQLEYAVCCPYIRNNKKADKYHGSDHESKSKHTSKRRHHDNKGSPSGAENPSKKSHSSSPHEDQKSDTQSASKPSKKKEPSAALGANPNRVTTTALVRVPATSLFSPPILQHTVGSTQGFPISLQIIHVDLGSESKGKICDEIPILMPKPEHLVLTARARDLHSMFPPPQHSTTQAYQDAFSVHKSDDESLFEDYPDFMIDEVSGQYYLPVDLNSLHHSRHCYFRYVNTFRKFNFIDPLMPDDQDVNTTESADDDGKEI</sequence>
<feature type="region of interest" description="Disordered" evidence="13">
    <location>
        <begin position="517"/>
        <end position="589"/>
    </location>
</feature>
<dbReference type="InterPro" id="IPR028751">
    <property type="entry name" value="CATSPERD/E"/>
</dbReference>
<dbReference type="Pfam" id="PF22849">
    <property type="entry name" value="CATSPERE_Ig-like"/>
    <property type="match status" value="1"/>
</dbReference>
<keyword evidence="18" id="KW-1185">Reference proteome</keyword>
<feature type="compositionally biased region" description="Basic residues" evidence="13">
    <location>
        <begin position="529"/>
        <end position="538"/>
    </location>
</feature>
<dbReference type="InterPro" id="IPR053816">
    <property type="entry name" value="CATSPERE_beta-prop"/>
</dbReference>
<feature type="domain" description="CATSPERD/E C-terminal" evidence="16">
    <location>
        <begin position="396"/>
        <end position="483"/>
    </location>
</feature>
<keyword evidence="9" id="KW-1015">Disulfide bond</keyword>
<keyword evidence="2" id="KW-1003">Cell membrane</keyword>
<feature type="non-terminal residue" evidence="17">
    <location>
        <position position="1"/>
    </location>
</feature>
<keyword evidence="7" id="KW-0969">Cilium</keyword>
<evidence type="ECO:0000259" key="15">
    <source>
        <dbReference type="Pfam" id="PF22849"/>
    </source>
</evidence>
<evidence type="ECO:0000256" key="7">
    <source>
        <dbReference type="ARBA" id="ARBA00023069"/>
    </source>
</evidence>
<evidence type="ECO:0008006" key="19">
    <source>
        <dbReference type="Google" id="ProtNLM"/>
    </source>
</evidence>
<evidence type="ECO:0000256" key="9">
    <source>
        <dbReference type="ARBA" id="ARBA00023157"/>
    </source>
</evidence>
<evidence type="ECO:0000256" key="1">
    <source>
        <dbReference type="ARBA" id="ARBA00010246"/>
    </source>
</evidence>
<feature type="domain" description="CATSPERE Ig-like" evidence="15">
    <location>
        <begin position="296"/>
        <end position="377"/>
    </location>
</feature>
<dbReference type="Pfam" id="PF22844">
    <property type="entry name" value="Beta-prop_CATSPERE"/>
    <property type="match status" value="2"/>
</dbReference>
<dbReference type="PANTHER" id="PTHR33722">
    <property type="entry name" value="CATION CHANNEL SPERM-ASSOCIATED PROTEIN SUBUNIT DELTA-RELATED"/>
    <property type="match status" value="1"/>
</dbReference>
<evidence type="ECO:0000256" key="2">
    <source>
        <dbReference type="ARBA" id="ARBA00022475"/>
    </source>
</evidence>
<keyword evidence="3" id="KW-0812">Transmembrane</keyword>
<keyword evidence="6" id="KW-1133">Transmembrane helix</keyword>
<dbReference type="InterPro" id="IPR053814">
    <property type="entry name" value="CATSPERD/E_C"/>
</dbReference>
<evidence type="ECO:0000256" key="6">
    <source>
        <dbReference type="ARBA" id="ARBA00022989"/>
    </source>
</evidence>
<dbReference type="PANTHER" id="PTHR33722:SF3">
    <property type="entry name" value="CATION CHANNEL SPERM-ASSOCIATED AUXILIARY SUBUNIT EPSILON"/>
    <property type="match status" value="1"/>
</dbReference>
<evidence type="ECO:0000256" key="12">
    <source>
        <dbReference type="ARBA" id="ARBA00037793"/>
    </source>
</evidence>
<comment type="caution">
    <text evidence="17">The sequence shown here is derived from an EMBL/GenBank/DDBJ whole genome shotgun (WGS) entry which is preliminary data.</text>
</comment>
<organism evidence="17 18">
    <name type="scientific">Phrynosoma platyrhinos</name>
    <name type="common">Desert horned lizard</name>
    <dbReference type="NCBI Taxonomy" id="52577"/>
    <lineage>
        <taxon>Eukaryota</taxon>
        <taxon>Metazoa</taxon>
        <taxon>Chordata</taxon>
        <taxon>Craniata</taxon>
        <taxon>Vertebrata</taxon>
        <taxon>Euteleostomi</taxon>
        <taxon>Lepidosauria</taxon>
        <taxon>Squamata</taxon>
        <taxon>Bifurcata</taxon>
        <taxon>Unidentata</taxon>
        <taxon>Episquamata</taxon>
        <taxon>Toxicofera</taxon>
        <taxon>Iguania</taxon>
        <taxon>Phrynosomatidae</taxon>
        <taxon>Phrynosomatinae</taxon>
        <taxon>Phrynosoma</taxon>
    </lineage>
</organism>
<evidence type="ECO:0000313" key="18">
    <source>
        <dbReference type="Proteomes" id="UP000826234"/>
    </source>
</evidence>
<comment type="similarity">
    <text evidence="1">Belongs to the CATSPERD family.</text>
</comment>
<gene>
    <name evidence="17" type="ORF">JD844_024923</name>
</gene>
<evidence type="ECO:0000256" key="10">
    <source>
        <dbReference type="ARBA" id="ARBA00023180"/>
    </source>
</evidence>
<protein>
    <recommendedName>
        <fullName evidence="19">Catsper channel auxiliary subunit epsilon</fullName>
    </recommendedName>
</protein>
<feature type="compositionally biased region" description="Basic and acidic residues" evidence="13">
    <location>
        <begin position="517"/>
        <end position="528"/>
    </location>
</feature>
<keyword evidence="5" id="KW-0282">Flagellum</keyword>
<evidence type="ECO:0000256" key="4">
    <source>
        <dbReference type="ARBA" id="ARBA00022729"/>
    </source>
</evidence>
<keyword evidence="4" id="KW-0732">Signal</keyword>
<proteinExistence type="inferred from homology"/>
<accession>A0ABQ7SYZ8</accession>
<dbReference type="InterPro" id="IPR053815">
    <property type="entry name" value="CATSPERE_Ig-like"/>
</dbReference>
<feature type="domain" description="CATSPERE beta-propeller" evidence="14">
    <location>
        <begin position="51"/>
        <end position="203"/>
    </location>
</feature>
<comment type="subcellular location">
    <subcellularLocation>
        <location evidence="12">Cell projection</location>
        <location evidence="12">Cilium</location>
        <location evidence="12">Flagellum membrane</location>
        <topology evidence="12">Single-pass type I membrane protein</topology>
    </subcellularLocation>
</comment>
<keyword evidence="11" id="KW-0966">Cell projection</keyword>
<evidence type="ECO:0000256" key="3">
    <source>
        <dbReference type="ARBA" id="ARBA00022692"/>
    </source>
</evidence>
<evidence type="ECO:0000259" key="14">
    <source>
        <dbReference type="Pfam" id="PF22844"/>
    </source>
</evidence>